<evidence type="ECO:0000256" key="7">
    <source>
        <dbReference type="ARBA" id="ARBA00022779"/>
    </source>
</evidence>
<dbReference type="Proteomes" id="UP000535415">
    <property type="component" value="Unassembled WGS sequence"/>
</dbReference>
<dbReference type="Pfam" id="PF01706">
    <property type="entry name" value="FliG_C"/>
    <property type="match status" value="1"/>
</dbReference>
<dbReference type="GO" id="GO:0006935">
    <property type="term" value="P:chemotaxis"/>
    <property type="evidence" value="ECO:0007669"/>
    <property type="project" value="UniProtKB-KW"/>
</dbReference>
<dbReference type="GO" id="GO:0009425">
    <property type="term" value="C:bacterial-type flagellum basal body"/>
    <property type="evidence" value="ECO:0007669"/>
    <property type="project" value="UniProtKB-SubCell"/>
</dbReference>
<comment type="function">
    <text evidence="10">FliG is one of three proteins (FliG, FliN, FliM) that forms the rotor-mounted switch complex (C ring), located at the base of the basal body. This complex interacts with the CheY and CheZ chemotaxis proteins, in addition to contacting components of the motor that determine the direction of flagellar rotation.</text>
</comment>
<dbReference type="GO" id="GO:0003774">
    <property type="term" value="F:cytoskeletal motor activity"/>
    <property type="evidence" value="ECO:0007669"/>
    <property type="project" value="InterPro"/>
</dbReference>
<protein>
    <recommendedName>
        <fullName evidence="4">Flagellar motor switch protein FliG</fullName>
    </recommendedName>
</protein>
<keyword evidence="14" id="KW-0282">Flagellum</keyword>
<dbReference type="EMBL" id="JACIJM010000004">
    <property type="protein sequence ID" value="MBB5722103.1"/>
    <property type="molecule type" value="Genomic_DNA"/>
</dbReference>
<dbReference type="RefSeq" id="WP_183528046.1">
    <property type="nucleotide sequence ID" value="NZ_JACIJM010000004.1"/>
</dbReference>
<accession>A0A7W9BK97</accession>
<evidence type="ECO:0000259" key="12">
    <source>
        <dbReference type="Pfam" id="PF14841"/>
    </source>
</evidence>
<feature type="domain" description="Flagellar motor switch protein FliG C-terminal" evidence="11">
    <location>
        <begin position="230"/>
        <end position="341"/>
    </location>
</feature>
<dbReference type="PRINTS" id="PR00954">
    <property type="entry name" value="FLGMOTORFLIG"/>
</dbReference>
<keyword evidence="5" id="KW-1003">Cell membrane</keyword>
<keyword evidence="9" id="KW-0975">Bacterial flagellum</keyword>
<dbReference type="Gene3D" id="1.10.220.30">
    <property type="match status" value="2"/>
</dbReference>
<keyword evidence="14" id="KW-0969">Cilium</keyword>
<organism evidence="14 15">
    <name type="scientific">Yoonia ponticola</name>
    <dbReference type="NCBI Taxonomy" id="1524255"/>
    <lineage>
        <taxon>Bacteria</taxon>
        <taxon>Pseudomonadati</taxon>
        <taxon>Pseudomonadota</taxon>
        <taxon>Alphaproteobacteria</taxon>
        <taxon>Rhodobacterales</taxon>
        <taxon>Paracoccaceae</taxon>
        <taxon>Yoonia</taxon>
    </lineage>
</organism>
<sequence length="354" mass="37412">MQHLGQIKSPSHAQSGGLTRRRKAALIVQMLFRDGSGIPLTRMPEKLQAALAHELGAIRLVDKPTVAAVAAEFLKELDSIGLIAPGSTLQALDELGDKISPALAERLRAEIIASQNGDPWPMITALTEDELVSLMEAESTHIGAIVLSKLPVTKAATVLGKLPGDRARRISFGMSQTSQVSPDAVLNIGKALMRDHCHKSTIAFNRGPDARLGAILNTSPAMTREDVLTALNGDDPTFADNVRKNIFTFADISTRVKGTDIPACIRGVDADQLNMAVGAALAGSDAEAAGAEYILSNMSQRMASAIREAIEELGPIKRKAGEAAMNAVTSAVRALADEGGITYLSTDDDDEDGD</sequence>
<reference evidence="14 15" key="1">
    <citation type="submission" date="2020-08" db="EMBL/GenBank/DDBJ databases">
        <title>Genomic Encyclopedia of Type Strains, Phase IV (KMG-IV): sequencing the most valuable type-strain genomes for metagenomic binning, comparative biology and taxonomic classification.</title>
        <authorList>
            <person name="Goeker M."/>
        </authorList>
    </citation>
    <scope>NUCLEOTIDE SEQUENCE [LARGE SCALE GENOMIC DNA]</scope>
    <source>
        <strain evidence="14 15">DSM 101064</strain>
    </source>
</reference>
<keyword evidence="6" id="KW-0145">Chemotaxis</keyword>
<evidence type="ECO:0000256" key="3">
    <source>
        <dbReference type="ARBA" id="ARBA00010299"/>
    </source>
</evidence>
<evidence type="ECO:0000256" key="4">
    <source>
        <dbReference type="ARBA" id="ARBA00021870"/>
    </source>
</evidence>
<evidence type="ECO:0000259" key="13">
    <source>
        <dbReference type="Pfam" id="PF14842"/>
    </source>
</evidence>
<dbReference type="GO" id="GO:0071973">
    <property type="term" value="P:bacterial-type flagellum-dependent cell motility"/>
    <property type="evidence" value="ECO:0007669"/>
    <property type="project" value="InterPro"/>
</dbReference>
<feature type="domain" description="Flagellar motor switch protein FliG middle" evidence="12">
    <location>
        <begin position="129"/>
        <end position="194"/>
    </location>
</feature>
<comment type="caution">
    <text evidence="14">The sequence shown here is derived from an EMBL/GenBank/DDBJ whole genome shotgun (WGS) entry which is preliminary data.</text>
</comment>
<keyword evidence="15" id="KW-1185">Reference proteome</keyword>
<keyword evidence="14" id="KW-0966">Cell projection</keyword>
<evidence type="ECO:0000313" key="14">
    <source>
        <dbReference type="EMBL" id="MBB5722103.1"/>
    </source>
</evidence>
<evidence type="ECO:0000256" key="8">
    <source>
        <dbReference type="ARBA" id="ARBA00023136"/>
    </source>
</evidence>
<evidence type="ECO:0000259" key="11">
    <source>
        <dbReference type="Pfam" id="PF01706"/>
    </source>
</evidence>
<dbReference type="AlphaFoldDB" id="A0A7W9BK97"/>
<name>A0A7W9BK97_9RHOB</name>
<dbReference type="InterPro" id="IPR032779">
    <property type="entry name" value="FliG_M"/>
</dbReference>
<comment type="similarity">
    <text evidence="3">Belongs to the FliG family.</text>
</comment>
<evidence type="ECO:0000256" key="1">
    <source>
        <dbReference type="ARBA" id="ARBA00004117"/>
    </source>
</evidence>
<dbReference type="InterPro" id="IPR028263">
    <property type="entry name" value="FliG_N"/>
</dbReference>
<dbReference type="SUPFAM" id="SSF48029">
    <property type="entry name" value="FliG"/>
    <property type="match status" value="1"/>
</dbReference>
<gene>
    <name evidence="14" type="ORF">FHS72_001727</name>
</gene>
<comment type="subcellular location">
    <subcellularLocation>
        <location evidence="1">Bacterial flagellum basal body</location>
    </subcellularLocation>
    <subcellularLocation>
        <location evidence="2">Cell membrane</location>
        <topology evidence="2">Peripheral membrane protein</topology>
        <orientation evidence="2">Cytoplasmic side</orientation>
    </subcellularLocation>
</comment>
<dbReference type="GO" id="GO:0005886">
    <property type="term" value="C:plasma membrane"/>
    <property type="evidence" value="ECO:0007669"/>
    <property type="project" value="UniProtKB-SubCell"/>
</dbReference>
<keyword evidence="8" id="KW-0472">Membrane</keyword>
<evidence type="ECO:0000256" key="2">
    <source>
        <dbReference type="ARBA" id="ARBA00004413"/>
    </source>
</evidence>
<evidence type="ECO:0000256" key="6">
    <source>
        <dbReference type="ARBA" id="ARBA00022500"/>
    </source>
</evidence>
<dbReference type="PANTHER" id="PTHR30534">
    <property type="entry name" value="FLAGELLAR MOTOR SWITCH PROTEIN FLIG"/>
    <property type="match status" value="1"/>
</dbReference>
<dbReference type="InterPro" id="IPR023087">
    <property type="entry name" value="Flg_Motor_Flig_C"/>
</dbReference>
<evidence type="ECO:0000256" key="9">
    <source>
        <dbReference type="ARBA" id="ARBA00023143"/>
    </source>
</evidence>
<dbReference type="Pfam" id="PF14841">
    <property type="entry name" value="FliG_M"/>
    <property type="match status" value="1"/>
</dbReference>
<dbReference type="InterPro" id="IPR000090">
    <property type="entry name" value="Flg_Motor_Flig"/>
</dbReference>
<keyword evidence="7" id="KW-0283">Flagellar rotation</keyword>
<evidence type="ECO:0000313" key="15">
    <source>
        <dbReference type="Proteomes" id="UP000535415"/>
    </source>
</evidence>
<dbReference type="InterPro" id="IPR011002">
    <property type="entry name" value="FliG_a-hlx"/>
</dbReference>
<dbReference type="Pfam" id="PF14842">
    <property type="entry name" value="FliG_N"/>
    <property type="match status" value="1"/>
</dbReference>
<proteinExistence type="inferred from homology"/>
<evidence type="ECO:0000256" key="5">
    <source>
        <dbReference type="ARBA" id="ARBA00022475"/>
    </source>
</evidence>
<dbReference type="PANTHER" id="PTHR30534:SF0">
    <property type="entry name" value="FLAGELLAR MOTOR SWITCH PROTEIN FLIG"/>
    <property type="match status" value="1"/>
</dbReference>
<evidence type="ECO:0000256" key="10">
    <source>
        <dbReference type="ARBA" id="ARBA00025598"/>
    </source>
</evidence>
<feature type="domain" description="Flagellar motor switch protein FliG N-terminal" evidence="13">
    <location>
        <begin position="18"/>
        <end position="120"/>
    </location>
</feature>